<organism evidence="9 10">
    <name type="scientific">Geobacter soli</name>
    <dbReference type="NCBI Taxonomy" id="1510391"/>
    <lineage>
        <taxon>Bacteria</taxon>
        <taxon>Pseudomonadati</taxon>
        <taxon>Thermodesulfobacteriota</taxon>
        <taxon>Desulfuromonadia</taxon>
        <taxon>Geobacterales</taxon>
        <taxon>Geobacteraceae</taxon>
        <taxon>Geobacter</taxon>
    </lineage>
</organism>
<evidence type="ECO:0000313" key="9">
    <source>
        <dbReference type="EMBL" id="KIE44155.1"/>
    </source>
</evidence>
<feature type="transmembrane region" description="Helical" evidence="7">
    <location>
        <begin position="41"/>
        <end position="59"/>
    </location>
</feature>
<comment type="similarity">
    <text evidence="2">Belongs to the bacterial sugar transferase family.</text>
</comment>
<dbReference type="Gene3D" id="3.40.50.720">
    <property type="entry name" value="NAD(P)-binding Rossmann-like Domain"/>
    <property type="match status" value="1"/>
</dbReference>
<dbReference type="Pfam" id="PF13727">
    <property type="entry name" value="CoA_binding_3"/>
    <property type="match status" value="1"/>
</dbReference>
<gene>
    <name evidence="9" type="ORF">SE37_05435</name>
</gene>
<protein>
    <submittedName>
        <fullName evidence="9">UDP-phosphate galactose phosphotransferase</fullName>
    </submittedName>
</protein>
<feature type="domain" description="Bacterial sugar transferase" evidence="8">
    <location>
        <begin position="275"/>
        <end position="463"/>
    </location>
</feature>
<dbReference type="RefSeq" id="WP_039648216.1">
    <property type="nucleotide sequence ID" value="NZ_JXBL01000001.1"/>
</dbReference>
<evidence type="ECO:0000256" key="4">
    <source>
        <dbReference type="ARBA" id="ARBA00022692"/>
    </source>
</evidence>
<evidence type="ECO:0000256" key="3">
    <source>
        <dbReference type="ARBA" id="ARBA00022679"/>
    </source>
</evidence>
<dbReference type="PANTHER" id="PTHR30576:SF10">
    <property type="entry name" value="SLL5057 PROTEIN"/>
    <property type="match status" value="1"/>
</dbReference>
<dbReference type="Pfam" id="PF02397">
    <property type="entry name" value="Bac_transf"/>
    <property type="match status" value="1"/>
</dbReference>
<dbReference type="NCBIfam" id="TIGR03025">
    <property type="entry name" value="EPS_sugtrans"/>
    <property type="match status" value="1"/>
</dbReference>
<reference evidence="9 10" key="1">
    <citation type="submission" date="2015-01" db="EMBL/GenBank/DDBJ databases">
        <title>Genome sequence of the anaerobic bacterium Geobacter soli GSS01, a dissimilatory Fe(III) reducer from soil.</title>
        <authorList>
            <person name="Yang G."/>
            <person name="Zhou S."/>
        </authorList>
    </citation>
    <scope>NUCLEOTIDE SEQUENCE [LARGE SCALE GENOMIC DNA]</scope>
    <source>
        <strain evidence="9 10">GSS01</strain>
    </source>
</reference>
<sequence length="469" mass="54334">MLKEQAKQFTLLNKLVDVLLIFIAFAVAYEIRSRIGSIGDFYHYLWVLLVIIPVWHLLLSKYGMYASTRTHSIPKLISDLLKVHVIGGIITASLIYFIEPGGFRRILFGIFILLSFLLLTLGKLTLKLILSHIRRRGYNFRNILIVGTNERSKRFIHLVEQHSDWGLKVVGFLGVKTNSLPDTLSGYKVLGTMPQLVDICKSNPVDEVVFCLSRQWEENIDDYLHDLEEMGITVRMVLDHYEMQISRREMSMFHDEIPILTFYSKNFDATQLFLKRCLDFFGSTIGLLITGALYPFIALAIRLDSPGPIFFGQERVGEHGRIFKCWKFRSMYVDAEDRKKELEHLNEMSGAIFKIAHDPRITRIGKFLRKTSLDELPQFWNVFCGEMSLVGTRPPTPDEVAKYENWHRRRISIRPGITGLWQVSGRNRINEFDEIVKLDLKYIDQWSIWLDLKIIFKTVGVVFFGTGAQ</sequence>
<evidence type="ECO:0000256" key="7">
    <source>
        <dbReference type="SAM" id="Phobius"/>
    </source>
</evidence>
<comment type="caution">
    <text evidence="9">The sequence shown here is derived from an EMBL/GenBank/DDBJ whole genome shotgun (WGS) entry which is preliminary data.</text>
</comment>
<dbReference type="Proteomes" id="UP000031433">
    <property type="component" value="Unassembled WGS sequence"/>
</dbReference>
<accession>A0A0C1U9A9</accession>
<keyword evidence="5 7" id="KW-1133">Transmembrane helix</keyword>
<dbReference type="PANTHER" id="PTHR30576">
    <property type="entry name" value="COLANIC BIOSYNTHESIS UDP-GLUCOSE LIPID CARRIER TRANSFERASE"/>
    <property type="match status" value="1"/>
</dbReference>
<feature type="transmembrane region" description="Helical" evidence="7">
    <location>
        <begin position="12"/>
        <end position="29"/>
    </location>
</feature>
<evidence type="ECO:0000256" key="2">
    <source>
        <dbReference type="ARBA" id="ARBA00006464"/>
    </source>
</evidence>
<evidence type="ECO:0000256" key="6">
    <source>
        <dbReference type="ARBA" id="ARBA00023136"/>
    </source>
</evidence>
<evidence type="ECO:0000256" key="1">
    <source>
        <dbReference type="ARBA" id="ARBA00004141"/>
    </source>
</evidence>
<keyword evidence="6 7" id="KW-0472">Membrane</keyword>
<name>A0A0C1U9A9_9BACT</name>
<feature type="transmembrane region" description="Helical" evidence="7">
    <location>
        <begin position="104"/>
        <end position="126"/>
    </location>
</feature>
<evidence type="ECO:0000256" key="5">
    <source>
        <dbReference type="ARBA" id="ARBA00022989"/>
    </source>
</evidence>
<keyword evidence="3 9" id="KW-0808">Transferase</keyword>
<feature type="transmembrane region" description="Helical" evidence="7">
    <location>
        <begin position="280"/>
        <end position="301"/>
    </location>
</feature>
<evidence type="ECO:0000313" key="10">
    <source>
        <dbReference type="Proteomes" id="UP000031433"/>
    </source>
</evidence>
<comment type="subcellular location">
    <subcellularLocation>
        <location evidence="1">Membrane</location>
        <topology evidence="1">Multi-pass membrane protein</topology>
    </subcellularLocation>
</comment>
<proteinExistence type="inferred from homology"/>
<keyword evidence="4 7" id="KW-0812">Transmembrane</keyword>
<keyword evidence="10" id="KW-1185">Reference proteome</keyword>
<evidence type="ECO:0000259" key="8">
    <source>
        <dbReference type="Pfam" id="PF02397"/>
    </source>
</evidence>
<dbReference type="GO" id="GO:0016020">
    <property type="term" value="C:membrane"/>
    <property type="evidence" value="ECO:0007669"/>
    <property type="project" value="UniProtKB-SubCell"/>
</dbReference>
<dbReference type="EMBL" id="JXBL01000001">
    <property type="protein sequence ID" value="KIE44155.1"/>
    <property type="molecule type" value="Genomic_DNA"/>
</dbReference>
<dbReference type="InterPro" id="IPR003362">
    <property type="entry name" value="Bact_transf"/>
</dbReference>
<feature type="transmembrane region" description="Helical" evidence="7">
    <location>
        <begin position="80"/>
        <end position="98"/>
    </location>
</feature>
<dbReference type="AlphaFoldDB" id="A0A0C1U9A9"/>
<dbReference type="GO" id="GO:0016780">
    <property type="term" value="F:phosphotransferase activity, for other substituted phosphate groups"/>
    <property type="evidence" value="ECO:0007669"/>
    <property type="project" value="TreeGrafter"/>
</dbReference>
<dbReference type="InterPro" id="IPR017475">
    <property type="entry name" value="EPS_sugar_tfrase"/>
</dbReference>